<gene>
    <name evidence="2" type="ORF">MM415A05828_0003</name>
    <name evidence="1" type="ORF">MM415B00381_0018</name>
</gene>
<proteinExistence type="predicted"/>
<name>A0A6M3JI64_9ZZZZ</name>
<evidence type="ECO:0000313" key="2">
    <source>
        <dbReference type="EMBL" id="QJA68741.1"/>
    </source>
</evidence>
<accession>A0A6M3JI64</accession>
<organism evidence="2">
    <name type="scientific">viral metagenome</name>
    <dbReference type="NCBI Taxonomy" id="1070528"/>
    <lineage>
        <taxon>unclassified sequences</taxon>
        <taxon>metagenomes</taxon>
        <taxon>organismal metagenomes</taxon>
    </lineage>
</organism>
<dbReference type="AlphaFoldDB" id="A0A6M3JI64"/>
<reference evidence="2" key="1">
    <citation type="submission" date="2020-03" db="EMBL/GenBank/DDBJ databases">
        <title>The deep terrestrial virosphere.</title>
        <authorList>
            <person name="Holmfeldt K."/>
            <person name="Nilsson E."/>
            <person name="Simone D."/>
            <person name="Lopez-Fernandez M."/>
            <person name="Wu X."/>
            <person name="de Brujin I."/>
            <person name="Lundin D."/>
            <person name="Andersson A."/>
            <person name="Bertilsson S."/>
            <person name="Dopson M."/>
        </authorList>
    </citation>
    <scope>NUCLEOTIDE SEQUENCE</scope>
    <source>
        <strain evidence="2">MM415A05828</strain>
        <strain evidence="1">MM415B00381</strain>
    </source>
</reference>
<dbReference type="EMBL" id="MT141645">
    <property type="protein sequence ID" value="QJA68741.1"/>
    <property type="molecule type" value="Genomic_DNA"/>
</dbReference>
<protein>
    <submittedName>
        <fullName evidence="2">Uncharacterized protein</fullName>
    </submittedName>
</protein>
<sequence>MIDCPYYKEFMTGRNGNSPTNCFDEDAWHGDRIHCNVPGQTYPICDYKKNGWKNDVFVAKVDKSKLKECLEKWELSEALKPVNLLRRLLALEVLVNEKIHKK</sequence>
<dbReference type="EMBL" id="MT141543">
    <property type="protein sequence ID" value="QJA65705.1"/>
    <property type="molecule type" value="Genomic_DNA"/>
</dbReference>
<evidence type="ECO:0000313" key="1">
    <source>
        <dbReference type="EMBL" id="QJA65705.1"/>
    </source>
</evidence>